<evidence type="ECO:0000259" key="13">
    <source>
        <dbReference type="Pfam" id="PF05430"/>
    </source>
</evidence>
<dbReference type="GO" id="GO:0005737">
    <property type="term" value="C:cytoplasm"/>
    <property type="evidence" value="ECO:0007669"/>
    <property type="project" value="UniProtKB-SubCell"/>
</dbReference>
<keyword evidence="2 10" id="KW-0489">Methyltransferase</keyword>
<dbReference type="PANTHER" id="PTHR13847">
    <property type="entry name" value="SARCOSINE DEHYDROGENASE-RELATED"/>
    <property type="match status" value="1"/>
</dbReference>
<dbReference type="GO" id="GO:0050660">
    <property type="term" value="F:flavin adenine dinucleotide binding"/>
    <property type="evidence" value="ECO:0007669"/>
    <property type="project" value="UniProtKB-UniRule"/>
</dbReference>
<evidence type="ECO:0000313" key="14">
    <source>
        <dbReference type="EMBL" id="AWM76538.1"/>
    </source>
</evidence>
<dbReference type="InterPro" id="IPR023032">
    <property type="entry name" value="tRNA_MAMT_biosynth_bifunc_MnmC"/>
</dbReference>
<dbReference type="InterPro" id="IPR017610">
    <property type="entry name" value="tRNA_S-uridine_synth_MnmC_C"/>
</dbReference>
<organism evidence="14 15">
    <name type="scientific">Phenylobacterium parvum</name>
    <dbReference type="NCBI Taxonomy" id="2201350"/>
    <lineage>
        <taxon>Bacteria</taxon>
        <taxon>Pseudomonadati</taxon>
        <taxon>Pseudomonadota</taxon>
        <taxon>Alphaproteobacteria</taxon>
        <taxon>Caulobacterales</taxon>
        <taxon>Caulobacteraceae</taxon>
        <taxon>Phenylobacterium</taxon>
    </lineage>
</organism>
<feature type="region of interest" description="Disordered" evidence="11">
    <location>
        <begin position="217"/>
        <end position="240"/>
    </location>
</feature>
<evidence type="ECO:0000256" key="3">
    <source>
        <dbReference type="ARBA" id="ARBA00022630"/>
    </source>
</evidence>
<dbReference type="Gene3D" id="3.30.9.10">
    <property type="entry name" value="D-Amino Acid Oxidase, subunit A, domain 2"/>
    <property type="match status" value="1"/>
</dbReference>
<keyword evidence="7 10" id="KW-0274">FAD</keyword>
<dbReference type="EC" id="2.1.1.61" evidence="10"/>
<keyword evidence="9 10" id="KW-0511">Multifunctional enzyme</keyword>
<keyword evidence="3 10" id="KW-0285">Flavoprotein</keyword>
<dbReference type="AlphaFoldDB" id="A0A2Z3HYE2"/>
<dbReference type="RefSeq" id="WP_110449107.1">
    <property type="nucleotide sequence ID" value="NZ_CP029479.1"/>
</dbReference>
<dbReference type="KEGG" id="phb:HYN04_01405"/>
<keyword evidence="8 10" id="KW-0560">Oxidoreductase</keyword>
<sequence length="591" mass="61232">MTATPSPIAWTEDGRPRSVLYGDAYFGADDGLSEARTVFLEGCGLPDAWAGRRQFTVGELGFGTGLNILALLDLWRREGPPGGRLHVFSVEAHLMPKADAARALAAWPALAPLANLLLDRWPEARRGFHRIELPEVHAVLDLALMEAGEALAAWEGRADAWFLDGFAPALNPAMWREEVLQAVAARSAPGAQAGTFTVAGAVRRGLEAAGFEVRRAPGHGRKRERLEARRPGTGGDPPPAGPVAVIGAGIAGASVRRALEALGVETVQFEAGAPGAGASGNPAGLVTPRLDAGLGPVARLAAQAFLRALDVYSGLPDAILARGVLQLAANARDPARFARIAGSDLFPEGVLEVLDPAGASARLGEATDRTGLDQPGALSLDPRKVLVAWCADPLAGRVESLAPIPDGWRLTMAGGETRVFGRVVLATGADLSGLWTEAPVLPVRGQASWVEGGGAALLRGAGWGGYLAPTAQGFLFGATFRRGETGTEVTEADHQANLQTLAQARPALAAALEARPLGGRARVRATTRDHLPLAGGIPGALGLFVLGGLGSRGLTWSPLLGEHVAARVLGAPSPLPADLAALLDPGRENLR</sequence>
<dbReference type="GO" id="GO:0016645">
    <property type="term" value="F:oxidoreductase activity, acting on the CH-NH group of donors"/>
    <property type="evidence" value="ECO:0007669"/>
    <property type="project" value="InterPro"/>
</dbReference>
<evidence type="ECO:0000256" key="11">
    <source>
        <dbReference type="SAM" id="MobiDB-lite"/>
    </source>
</evidence>
<dbReference type="SUPFAM" id="SSF51905">
    <property type="entry name" value="FAD/NAD(P)-binding domain"/>
    <property type="match status" value="1"/>
</dbReference>
<proteinExistence type="inferred from homology"/>
<dbReference type="InterPro" id="IPR008471">
    <property type="entry name" value="MnmC-like_methylTransf"/>
</dbReference>
<dbReference type="InterPro" id="IPR047785">
    <property type="entry name" value="tRNA_MNMC2"/>
</dbReference>
<dbReference type="GO" id="GO:0002097">
    <property type="term" value="P:tRNA wobble base modification"/>
    <property type="evidence" value="ECO:0007669"/>
    <property type="project" value="UniProtKB-UniRule"/>
</dbReference>
<comment type="cofactor">
    <cofactor evidence="10">
        <name>FAD</name>
        <dbReference type="ChEBI" id="CHEBI:57692"/>
    </cofactor>
</comment>
<dbReference type="InterPro" id="IPR006076">
    <property type="entry name" value="FAD-dep_OxRdtase"/>
</dbReference>
<dbReference type="NCBIfam" id="NF033855">
    <property type="entry name" value="tRNA_MNMC2"/>
    <property type="match status" value="1"/>
</dbReference>
<gene>
    <name evidence="10" type="primary">mnmC</name>
    <name evidence="14" type="ORF">HYN04_01405</name>
</gene>
<evidence type="ECO:0000313" key="15">
    <source>
        <dbReference type="Proteomes" id="UP000247763"/>
    </source>
</evidence>
<comment type="subcellular location">
    <subcellularLocation>
        <location evidence="10">Cytoplasm</location>
    </subcellularLocation>
</comment>
<comment type="similarity">
    <text evidence="10">In the N-terminal section; belongs to the methyltransferase superfamily. tRNA (mnm(5)s(2)U34)-methyltransferase family.</text>
</comment>
<keyword evidence="15" id="KW-1185">Reference proteome</keyword>
<comment type="function">
    <text evidence="10">Catalyzes the last two steps in the biosynthesis of 5-methylaminomethyl-2-thiouridine (mnm(5)s(2)U) at the wobble position (U34) in tRNA. Catalyzes the FAD-dependent demodification of cmnm(5)s(2)U34 to nm(5)s(2)U34, followed by the transfer of a methyl group from S-adenosyl-L-methionine to nm(5)s(2)U34, to form mnm(5)s(2)U34.</text>
</comment>
<feature type="region of interest" description="tRNA (mnm(5)s(2)U34)-methyltransferase" evidence="10">
    <location>
        <begin position="1"/>
        <end position="231"/>
    </location>
</feature>
<evidence type="ECO:0000256" key="2">
    <source>
        <dbReference type="ARBA" id="ARBA00022603"/>
    </source>
</evidence>
<keyword evidence="6 10" id="KW-0819">tRNA processing</keyword>
<dbReference type="Gene3D" id="3.50.50.60">
    <property type="entry name" value="FAD/NAD(P)-binding domain"/>
    <property type="match status" value="1"/>
</dbReference>
<evidence type="ECO:0000256" key="1">
    <source>
        <dbReference type="ARBA" id="ARBA00022490"/>
    </source>
</evidence>
<dbReference type="Pfam" id="PF05430">
    <property type="entry name" value="Methyltransf_30"/>
    <property type="match status" value="1"/>
</dbReference>
<keyword evidence="1 10" id="KW-0963">Cytoplasm</keyword>
<dbReference type="GO" id="GO:0032259">
    <property type="term" value="P:methylation"/>
    <property type="evidence" value="ECO:0007669"/>
    <property type="project" value="UniProtKB-KW"/>
</dbReference>
<evidence type="ECO:0000256" key="4">
    <source>
        <dbReference type="ARBA" id="ARBA00022679"/>
    </source>
</evidence>
<evidence type="ECO:0000256" key="7">
    <source>
        <dbReference type="ARBA" id="ARBA00022827"/>
    </source>
</evidence>
<comment type="similarity">
    <text evidence="10">In the C-terminal section; belongs to the DAO family.</text>
</comment>
<protein>
    <recommendedName>
        <fullName evidence="10">tRNA 5-methylaminomethyl-2-thiouridine biosynthesis bifunctional protein MnmC</fullName>
        <shortName evidence="10">tRNA mnm(5)s(2)U biosynthesis bifunctional protein</shortName>
    </recommendedName>
    <domain>
        <recommendedName>
            <fullName evidence="10">tRNA (mnm(5)s(2)U34)-methyltransferase</fullName>
            <ecNumber evidence="10">2.1.1.61</ecNumber>
        </recommendedName>
    </domain>
    <domain>
        <recommendedName>
            <fullName evidence="10">FAD-dependent cmnm(5)s(2)U34 oxidoreductase</fullName>
            <ecNumber evidence="10">1.5.-.-</ecNumber>
        </recommendedName>
    </domain>
</protein>
<feature type="domain" description="FAD dependent oxidoreductase" evidence="12">
    <location>
        <begin position="243"/>
        <end position="567"/>
    </location>
</feature>
<dbReference type="InterPro" id="IPR029063">
    <property type="entry name" value="SAM-dependent_MTases_sf"/>
</dbReference>
<evidence type="ECO:0000256" key="6">
    <source>
        <dbReference type="ARBA" id="ARBA00022694"/>
    </source>
</evidence>
<dbReference type="NCBIfam" id="TIGR03197">
    <property type="entry name" value="MnmC_Cterm"/>
    <property type="match status" value="1"/>
</dbReference>
<dbReference type="Pfam" id="PF01266">
    <property type="entry name" value="DAO"/>
    <property type="match status" value="1"/>
</dbReference>
<dbReference type="OrthoDB" id="9786494at2"/>
<keyword evidence="4 10" id="KW-0808">Transferase</keyword>
<dbReference type="SUPFAM" id="SSF54373">
    <property type="entry name" value="FAD-linked reductases, C-terminal domain"/>
    <property type="match status" value="1"/>
</dbReference>
<comment type="catalytic activity">
    <reaction evidence="10">
        <text>5-aminomethyl-2-thiouridine(34) in tRNA + S-adenosyl-L-methionine = 5-methylaminomethyl-2-thiouridine(34) in tRNA + S-adenosyl-L-homocysteine + H(+)</text>
        <dbReference type="Rhea" id="RHEA:19569"/>
        <dbReference type="Rhea" id="RHEA-COMP:10195"/>
        <dbReference type="Rhea" id="RHEA-COMP:10197"/>
        <dbReference type="ChEBI" id="CHEBI:15378"/>
        <dbReference type="ChEBI" id="CHEBI:57856"/>
        <dbReference type="ChEBI" id="CHEBI:59789"/>
        <dbReference type="ChEBI" id="CHEBI:74454"/>
        <dbReference type="ChEBI" id="CHEBI:74455"/>
        <dbReference type="EC" id="2.1.1.61"/>
    </reaction>
</comment>
<dbReference type="InterPro" id="IPR036188">
    <property type="entry name" value="FAD/NAD-bd_sf"/>
</dbReference>
<evidence type="ECO:0000256" key="5">
    <source>
        <dbReference type="ARBA" id="ARBA00022691"/>
    </source>
</evidence>
<reference evidence="15" key="1">
    <citation type="submission" date="2018-05" db="EMBL/GenBank/DDBJ databases">
        <title>Genome sequencing of Phenylobacterium sp. HYN0004.</title>
        <authorList>
            <person name="Yi H."/>
            <person name="Baek C."/>
        </authorList>
    </citation>
    <scope>NUCLEOTIDE SEQUENCE [LARGE SCALE GENOMIC DNA]</scope>
    <source>
        <strain evidence="15">HYN0004</strain>
    </source>
</reference>
<dbReference type="EC" id="1.5.-.-" evidence="10"/>
<evidence type="ECO:0000259" key="12">
    <source>
        <dbReference type="Pfam" id="PF01266"/>
    </source>
</evidence>
<feature type="domain" description="MnmC-like methyltransferase" evidence="13">
    <location>
        <begin position="110"/>
        <end position="230"/>
    </location>
</feature>
<evidence type="ECO:0000256" key="9">
    <source>
        <dbReference type="ARBA" id="ARBA00023268"/>
    </source>
</evidence>
<dbReference type="HAMAP" id="MF_01102">
    <property type="entry name" value="MnmC"/>
    <property type="match status" value="1"/>
</dbReference>
<dbReference type="Proteomes" id="UP000247763">
    <property type="component" value="Chromosome"/>
</dbReference>
<name>A0A2Z3HYE2_9CAUL</name>
<evidence type="ECO:0000256" key="8">
    <source>
        <dbReference type="ARBA" id="ARBA00023002"/>
    </source>
</evidence>
<keyword evidence="5 10" id="KW-0949">S-adenosyl-L-methionine</keyword>
<dbReference type="Gene3D" id="3.40.50.150">
    <property type="entry name" value="Vaccinia Virus protein VP39"/>
    <property type="match status" value="1"/>
</dbReference>
<evidence type="ECO:0000256" key="10">
    <source>
        <dbReference type="HAMAP-Rule" id="MF_01102"/>
    </source>
</evidence>
<dbReference type="GO" id="GO:0004808">
    <property type="term" value="F:tRNA (5-methylaminomethyl-2-thiouridylate)(34)-methyltransferase activity"/>
    <property type="evidence" value="ECO:0007669"/>
    <property type="project" value="UniProtKB-EC"/>
</dbReference>
<feature type="region of interest" description="FAD-dependent cmnm(5)s(2)U34 oxidoreductase" evidence="10">
    <location>
        <begin position="246"/>
        <end position="591"/>
    </location>
</feature>
<dbReference type="EMBL" id="CP029479">
    <property type="protein sequence ID" value="AWM76538.1"/>
    <property type="molecule type" value="Genomic_DNA"/>
</dbReference>
<dbReference type="PANTHER" id="PTHR13847:SF283">
    <property type="entry name" value="TRNA 5-METHYLAMINOMETHYL-2-THIOURIDINE BIOSYNTHESIS BIFUNCTIONAL PROTEIN MNMC"/>
    <property type="match status" value="1"/>
</dbReference>
<accession>A0A2Z3HYE2</accession>